<dbReference type="NCBIfam" id="TIGR01558">
    <property type="entry name" value="sm_term_P27"/>
    <property type="match status" value="1"/>
</dbReference>
<dbReference type="STRING" id="1035.BN961_02910"/>
<comment type="caution">
    <text evidence="1">The sequence shown here is derived from an EMBL/GenBank/DDBJ whole genome shotgun (WGS) entry which is preliminary data.</text>
</comment>
<dbReference type="EMBL" id="CCAZ020000002">
    <property type="protein sequence ID" value="CEG09484.1"/>
    <property type="molecule type" value="Genomic_DNA"/>
</dbReference>
<evidence type="ECO:0000313" key="1">
    <source>
        <dbReference type="EMBL" id="CEG09484.1"/>
    </source>
</evidence>
<dbReference type="InterPro" id="IPR006448">
    <property type="entry name" value="Phage_term_ssu_P27"/>
</dbReference>
<protein>
    <submittedName>
        <fullName evidence="1">Phage terminase, small subunit, P27 family</fullName>
    </submittedName>
</protein>
<reference evidence="1 2" key="1">
    <citation type="journal article" date="2014" name="Genome Announc.">
        <title>Genome Sequence of Afipia felis Strain 76713, Isolated in Hospital Water Using an Amoeba Co-Culture Procedure.</title>
        <authorList>
            <person name="Benamar S."/>
            <person name="La Scola B."/>
            <person name="Croce O."/>
        </authorList>
    </citation>
    <scope>NUCLEOTIDE SEQUENCE [LARGE SCALE GENOMIC DNA]</scope>
    <source>
        <strain evidence="1 2">76713</strain>
    </source>
</reference>
<evidence type="ECO:0000313" key="2">
    <source>
        <dbReference type="Proteomes" id="UP000035762"/>
    </source>
</evidence>
<accession>A0A090MUL7</accession>
<dbReference type="Proteomes" id="UP000035762">
    <property type="component" value="Unassembled WGS sequence"/>
</dbReference>
<organism evidence="1 2">
    <name type="scientific">Afipia felis</name>
    <name type="common">Cat scratch disease bacillus</name>
    <dbReference type="NCBI Taxonomy" id="1035"/>
    <lineage>
        <taxon>Bacteria</taxon>
        <taxon>Pseudomonadati</taxon>
        <taxon>Pseudomonadota</taxon>
        <taxon>Alphaproteobacteria</taxon>
        <taxon>Hyphomicrobiales</taxon>
        <taxon>Nitrobacteraceae</taxon>
        <taxon>Afipia</taxon>
    </lineage>
</organism>
<proteinExistence type="predicted"/>
<sequence>MRGTKPNMKTDTAAVKALLRAPTWFSKDAKAEWHRVMPLLVERRILTEADLGSLENYCVAIGQVREMERTLQKEGHVVEIDGVPKRHPAVGIQSDAMTRARLLAAEMGLTPVSRSRPAIREDDEDDSLLD</sequence>
<gene>
    <name evidence="1" type="ORF">BN961_02910</name>
</gene>
<dbReference type="OrthoDB" id="7843333at2"/>
<keyword evidence="2" id="KW-1185">Reference proteome</keyword>
<dbReference type="Pfam" id="PF05119">
    <property type="entry name" value="Terminase_4"/>
    <property type="match status" value="1"/>
</dbReference>
<dbReference type="AlphaFoldDB" id="A0A090MUL7"/>
<name>A0A090MUL7_AFIFE</name>